<sequence length="78" mass="9217">MKCFTNVSFFRSSFEDPELRFTSFRSRLPFLKVKETHFKGCTHFEVKKKPCNVEPYHMHKALAQSTGLSSTTSIEYRY</sequence>
<dbReference type="AlphaFoldDB" id="U9THP7"/>
<dbReference type="HOGENOM" id="CLU_2623240_0_0_1"/>
<reference evidence="1" key="1">
    <citation type="submission" date="2013-07" db="EMBL/GenBank/DDBJ databases">
        <title>The genome of an arbuscular mycorrhizal fungus provides insights into the evolution of the oldest plant symbiosis.</title>
        <authorList>
            <consortium name="DOE Joint Genome Institute"/>
            <person name="Tisserant E."/>
            <person name="Malbreil M."/>
            <person name="Kuo A."/>
            <person name="Kohler A."/>
            <person name="Symeonidi A."/>
            <person name="Balestrini R."/>
            <person name="Charron P."/>
            <person name="Duensing N."/>
            <person name="Frei-dit-Frey N."/>
            <person name="Gianinazzi-Pearson V."/>
            <person name="Gilbert B."/>
            <person name="Handa Y."/>
            <person name="Hijri M."/>
            <person name="Kaul R."/>
            <person name="Kawaguchi M."/>
            <person name="Krajinski F."/>
            <person name="Lammers P."/>
            <person name="Lapierre D."/>
            <person name="Masclaux F.G."/>
            <person name="Murat C."/>
            <person name="Morin E."/>
            <person name="Ndikumana S."/>
            <person name="Pagni M."/>
            <person name="Petitpierre D."/>
            <person name="Requena N."/>
            <person name="Rosikiewicz P."/>
            <person name="Riley R."/>
            <person name="Saito K."/>
            <person name="San Clemente H."/>
            <person name="Shapiro H."/>
            <person name="van Tuinen D."/>
            <person name="Becard G."/>
            <person name="Bonfante P."/>
            <person name="Paszkowski U."/>
            <person name="Shachar-Hill Y."/>
            <person name="Young J.P."/>
            <person name="Sanders I.R."/>
            <person name="Henrissat B."/>
            <person name="Rensing S.A."/>
            <person name="Grigoriev I.V."/>
            <person name="Corradi N."/>
            <person name="Roux C."/>
            <person name="Martin F."/>
        </authorList>
    </citation>
    <scope>NUCLEOTIDE SEQUENCE</scope>
    <source>
        <strain evidence="1">DAOM 197198</strain>
    </source>
</reference>
<protein>
    <submittedName>
        <fullName evidence="1">Uncharacterized protein</fullName>
    </submittedName>
</protein>
<name>U9THP7_RHIID</name>
<dbReference type="EMBL" id="KI290069">
    <property type="protein sequence ID" value="ESA07655.1"/>
    <property type="molecule type" value="Genomic_DNA"/>
</dbReference>
<gene>
    <name evidence="1" type="ORF">GLOINDRAFT_32606</name>
</gene>
<proteinExistence type="predicted"/>
<accession>U9THP7</accession>
<evidence type="ECO:0000313" key="1">
    <source>
        <dbReference type="EMBL" id="ESA07655.1"/>
    </source>
</evidence>
<organism evidence="1">
    <name type="scientific">Rhizophagus irregularis (strain DAOM 181602 / DAOM 197198 / MUCL 43194)</name>
    <name type="common">Arbuscular mycorrhizal fungus</name>
    <name type="synonym">Glomus intraradices</name>
    <dbReference type="NCBI Taxonomy" id="747089"/>
    <lineage>
        <taxon>Eukaryota</taxon>
        <taxon>Fungi</taxon>
        <taxon>Fungi incertae sedis</taxon>
        <taxon>Mucoromycota</taxon>
        <taxon>Glomeromycotina</taxon>
        <taxon>Glomeromycetes</taxon>
        <taxon>Glomerales</taxon>
        <taxon>Glomeraceae</taxon>
        <taxon>Rhizophagus</taxon>
    </lineage>
</organism>